<keyword evidence="3" id="KW-0238">DNA-binding</keyword>
<keyword evidence="9" id="KW-1185">Reference proteome</keyword>
<dbReference type="PROSITE" id="PS50048">
    <property type="entry name" value="ZN2_CY6_FUNGAL_2"/>
    <property type="match status" value="1"/>
</dbReference>
<evidence type="ECO:0000256" key="5">
    <source>
        <dbReference type="ARBA" id="ARBA00023242"/>
    </source>
</evidence>
<comment type="subcellular location">
    <subcellularLocation>
        <location evidence="1">Nucleus</location>
    </subcellularLocation>
</comment>
<feature type="compositionally biased region" description="Polar residues" evidence="6">
    <location>
        <begin position="69"/>
        <end position="79"/>
    </location>
</feature>
<feature type="region of interest" description="Disordered" evidence="6">
    <location>
        <begin position="60"/>
        <end position="89"/>
    </location>
</feature>
<evidence type="ECO:0000256" key="6">
    <source>
        <dbReference type="SAM" id="MobiDB-lite"/>
    </source>
</evidence>
<dbReference type="CDD" id="cd00067">
    <property type="entry name" value="GAL4"/>
    <property type="match status" value="1"/>
</dbReference>
<keyword evidence="4" id="KW-0804">Transcription</keyword>
<evidence type="ECO:0000256" key="3">
    <source>
        <dbReference type="ARBA" id="ARBA00023125"/>
    </source>
</evidence>
<dbReference type="GO" id="GO:0003677">
    <property type="term" value="F:DNA binding"/>
    <property type="evidence" value="ECO:0007669"/>
    <property type="project" value="UniProtKB-KW"/>
</dbReference>
<evidence type="ECO:0000256" key="2">
    <source>
        <dbReference type="ARBA" id="ARBA00023015"/>
    </source>
</evidence>
<dbReference type="Proteomes" id="UP000326198">
    <property type="component" value="Unassembled WGS sequence"/>
</dbReference>
<evidence type="ECO:0000313" key="8">
    <source>
        <dbReference type="EMBL" id="KAE8379371.1"/>
    </source>
</evidence>
<keyword evidence="2" id="KW-0805">Transcription regulation</keyword>
<dbReference type="CDD" id="cd12148">
    <property type="entry name" value="fungal_TF_MHR"/>
    <property type="match status" value="1"/>
</dbReference>
<protein>
    <recommendedName>
        <fullName evidence="7">Zn(2)-C6 fungal-type domain-containing protein</fullName>
    </recommendedName>
</protein>
<gene>
    <name evidence="8" type="ORF">BDV26DRAFT_280375</name>
</gene>
<sequence length="693" mass="77755">MKRNHSGTPLMMMHRWSRPPLSCKSCREKKRRCDRNQPCSNCTQRLIQCEYAAPSEHNQYLGEQGPAPVTNTSQSQKIPSPQAAPGSSRAVPALNADEVLCRLQKLEEAVFHKSIHSHAQPSQNELYLDTTSIARHLPPIDEARELFGHFVLTIAPTFGVLHLPSTKELIEESYQTMLKGQVLDTATLLLLLSVFAGAMFAWTPGLLESLHATPAEAQAAFKTYASLAVSILDHHQPMEPSTTALTAMATLSHMVGNADGYPSKLPLIRFRCFMMARSMQVHCLDTPKSHGQRNLKGYNPIEIEVQRRVWWNMVASDWLNSFSGGPQEGAYLIQPDHMMVDCPRNVDDECITATEIPQDRPLSQPSSLSAFVYRVKLATLCREVVDAMPSIWLGAQEPDYRTIIALDGKFQNFLNELPIFFRLDPDSIEKTQKICEERPYIPIQRISLHFSLYTRLCRLHRPYHLEGVTNQEYSYSHRVCIQSAQKVLELRRLMDDAGARIGLKPGRFWTTNQHSFLAALILATDVSFNPNAPDAEARKAKVLAAYETLEKSKDESGILVETIQKNMQTLMSTLHMQRPQLLDSQPDLPGIRQDTRASANGTLPGNEDSQKLHDPSISRYKANTAQSPATDDDPILYDDAAPYRNVLPEMGIQGDGGDQLWSDFLAVASQLDIPQWNSLLDDLDFNLDESASR</sequence>
<keyword evidence="5" id="KW-0539">Nucleus</keyword>
<dbReference type="GO" id="GO:0008270">
    <property type="term" value="F:zinc ion binding"/>
    <property type="evidence" value="ECO:0007669"/>
    <property type="project" value="InterPro"/>
</dbReference>
<dbReference type="SUPFAM" id="SSF57701">
    <property type="entry name" value="Zn2/Cys6 DNA-binding domain"/>
    <property type="match status" value="1"/>
</dbReference>
<organism evidence="8 9">
    <name type="scientific">Aspergillus bertholletiae</name>
    <dbReference type="NCBI Taxonomy" id="1226010"/>
    <lineage>
        <taxon>Eukaryota</taxon>
        <taxon>Fungi</taxon>
        <taxon>Dikarya</taxon>
        <taxon>Ascomycota</taxon>
        <taxon>Pezizomycotina</taxon>
        <taxon>Eurotiomycetes</taxon>
        <taxon>Eurotiomycetidae</taxon>
        <taxon>Eurotiales</taxon>
        <taxon>Aspergillaceae</taxon>
        <taxon>Aspergillus</taxon>
        <taxon>Aspergillus subgen. Circumdati</taxon>
    </lineage>
</organism>
<evidence type="ECO:0000256" key="1">
    <source>
        <dbReference type="ARBA" id="ARBA00004123"/>
    </source>
</evidence>
<dbReference type="GO" id="GO:0009893">
    <property type="term" value="P:positive regulation of metabolic process"/>
    <property type="evidence" value="ECO:0007669"/>
    <property type="project" value="UniProtKB-ARBA"/>
</dbReference>
<evidence type="ECO:0000256" key="4">
    <source>
        <dbReference type="ARBA" id="ARBA00023163"/>
    </source>
</evidence>
<dbReference type="SMART" id="SM00066">
    <property type="entry name" value="GAL4"/>
    <property type="match status" value="1"/>
</dbReference>
<dbReference type="OrthoDB" id="3014581at2759"/>
<feature type="domain" description="Zn(2)-C6 fungal-type" evidence="7">
    <location>
        <begin position="22"/>
        <end position="51"/>
    </location>
</feature>
<dbReference type="InterPro" id="IPR050613">
    <property type="entry name" value="Sec_Metabolite_Reg"/>
</dbReference>
<dbReference type="PROSITE" id="PS00463">
    <property type="entry name" value="ZN2_CY6_FUNGAL_1"/>
    <property type="match status" value="1"/>
</dbReference>
<dbReference type="InterPro" id="IPR036864">
    <property type="entry name" value="Zn2-C6_fun-type_DNA-bd_sf"/>
</dbReference>
<dbReference type="AlphaFoldDB" id="A0A5N7BC82"/>
<dbReference type="PANTHER" id="PTHR31001:SF90">
    <property type="entry name" value="CENTROMERE DNA-BINDING PROTEIN COMPLEX CBF3 SUBUNIT B"/>
    <property type="match status" value="1"/>
</dbReference>
<feature type="region of interest" description="Disordered" evidence="6">
    <location>
        <begin position="582"/>
        <end position="613"/>
    </location>
</feature>
<accession>A0A5N7BC82</accession>
<dbReference type="GO" id="GO:0000981">
    <property type="term" value="F:DNA-binding transcription factor activity, RNA polymerase II-specific"/>
    <property type="evidence" value="ECO:0007669"/>
    <property type="project" value="InterPro"/>
</dbReference>
<dbReference type="Pfam" id="PF00172">
    <property type="entry name" value="Zn_clus"/>
    <property type="match status" value="1"/>
</dbReference>
<dbReference type="GO" id="GO:0005634">
    <property type="term" value="C:nucleus"/>
    <property type="evidence" value="ECO:0007669"/>
    <property type="project" value="UniProtKB-SubCell"/>
</dbReference>
<evidence type="ECO:0000313" key="9">
    <source>
        <dbReference type="Proteomes" id="UP000326198"/>
    </source>
</evidence>
<dbReference type="InterPro" id="IPR001138">
    <property type="entry name" value="Zn2Cys6_DnaBD"/>
</dbReference>
<reference evidence="8 9" key="1">
    <citation type="submission" date="2019-04" db="EMBL/GenBank/DDBJ databases">
        <title>Friends and foes A comparative genomics studyof 23 Aspergillus species from section Flavi.</title>
        <authorList>
            <consortium name="DOE Joint Genome Institute"/>
            <person name="Kjaerbolling I."/>
            <person name="Vesth T."/>
            <person name="Frisvad J.C."/>
            <person name="Nybo J.L."/>
            <person name="Theobald S."/>
            <person name="Kildgaard S."/>
            <person name="Isbrandt T."/>
            <person name="Kuo A."/>
            <person name="Sato A."/>
            <person name="Lyhne E.K."/>
            <person name="Kogle M.E."/>
            <person name="Wiebenga A."/>
            <person name="Kun R.S."/>
            <person name="Lubbers R.J."/>
            <person name="Makela M.R."/>
            <person name="Barry K."/>
            <person name="Chovatia M."/>
            <person name="Clum A."/>
            <person name="Daum C."/>
            <person name="Haridas S."/>
            <person name="He G."/>
            <person name="LaButti K."/>
            <person name="Lipzen A."/>
            <person name="Mondo S."/>
            <person name="Riley R."/>
            <person name="Salamov A."/>
            <person name="Simmons B.A."/>
            <person name="Magnuson J.K."/>
            <person name="Henrissat B."/>
            <person name="Mortensen U.H."/>
            <person name="Larsen T.O."/>
            <person name="Devries R.P."/>
            <person name="Grigoriev I.V."/>
            <person name="Machida M."/>
            <person name="Baker S.E."/>
            <person name="Andersen M.R."/>
        </authorList>
    </citation>
    <scope>NUCLEOTIDE SEQUENCE [LARGE SCALE GENOMIC DNA]</scope>
    <source>
        <strain evidence="8 9">IBT 29228</strain>
    </source>
</reference>
<name>A0A5N7BC82_9EURO</name>
<proteinExistence type="predicted"/>
<dbReference type="Gene3D" id="4.10.240.10">
    <property type="entry name" value="Zn(2)-C6 fungal-type DNA-binding domain"/>
    <property type="match status" value="1"/>
</dbReference>
<evidence type="ECO:0000259" key="7">
    <source>
        <dbReference type="PROSITE" id="PS50048"/>
    </source>
</evidence>
<dbReference type="EMBL" id="ML736195">
    <property type="protein sequence ID" value="KAE8379371.1"/>
    <property type="molecule type" value="Genomic_DNA"/>
</dbReference>
<dbReference type="PANTHER" id="PTHR31001">
    <property type="entry name" value="UNCHARACTERIZED TRANSCRIPTIONAL REGULATORY PROTEIN"/>
    <property type="match status" value="1"/>
</dbReference>